<dbReference type="GO" id="GO:0016887">
    <property type="term" value="F:ATP hydrolysis activity"/>
    <property type="evidence" value="ECO:0007669"/>
    <property type="project" value="InterPro"/>
</dbReference>
<evidence type="ECO:0000256" key="2">
    <source>
        <dbReference type="ARBA" id="ARBA00022741"/>
    </source>
</evidence>
<dbReference type="CDD" id="cd03255">
    <property type="entry name" value="ABC_MJ0796_LolCDE_FtsE"/>
    <property type="match status" value="1"/>
</dbReference>
<dbReference type="Proteomes" id="UP001165042">
    <property type="component" value="Unassembled WGS sequence"/>
</dbReference>
<dbReference type="InterPro" id="IPR003439">
    <property type="entry name" value="ABC_transporter-like_ATP-bd"/>
</dbReference>
<feature type="domain" description="ABC transporter" evidence="4">
    <location>
        <begin position="17"/>
        <end position="236"/>
    </location>
</feature>
<dbReference type="GO" id="GO:0022857">
    <property type="term" value="F:transmembrane transporter activity"/>
    <property type="evidence" value="ECO:0007669"/>
    <property type="project" value="UniProtKB-ARBA"/>
</dbReference>
<dbReference type="InterPro" id="IPR017911">
    <property type="entry name" value="MacB-like_ATP-bd"/>
</dbReference>
<dbReference type="Pfam" id="PF00005">
    <property type="entry name" value="ABC_tran"/>
    <property type="match status" value="1"/>
</dbReference>
<proteinExistence type="predicted"/>
<dbReference type="PROSITE" id="PS00211">
    <property type="entry name" value="ABC_TRANSPORTER_1"/>
    <property type="match status" value="1"/>
</dbReference>
<dbReference type="InterPro" id="IPR003593">
    <property type="entry name" value="AAA+_ATPase"/>
</dbReference>
<keyword evidence="6" id="KW-1185">Reference proteome</keyword>
<keyword evidence="1" id="KW-0813">Transport</keyword>
<dbReference type="PROSITE" id="PS50893">
    <property type="entry name" value="ABC_TRANSPORTER_2"/>
    <property type="match status" value="1"/>
</dbReference>
<reference evidence="5" key="1">
    <citation type="submission" date="2023-02" db="EMBL/GenBank/DDBJ databases">
        <title>Actinokineospora globicatena NBRC 15670.</title>
        <authorList>
            <person name="Ichikawa N."/>
            <person name="Sato H."/>
            <person name="Tonouchi N."/>
        </authorList>
    </citation>
    <scope>NUCLEOTIDE SEQUENCE</scope>
    <source>
        <strain evidence="5">NBRC 15670</strain>
    </source>
</reference>
<sequence>MPLDDTVRFPPVGVPVVELRGAGKTYPGPPEVVALRGADLVIERGDYVAVTGPSGSGKSTWLNIVGLLDTPSTGQYLIDGVDAGSLSEKARTGLRAERIGFVFQSFHLLPHRTAVENVMLGSLYLGKRRIDRQRAAVAVLERVGLSHRAGALAGELSGGERQRVAIARALVAEPSLLLCDEPTGNLDSASAARVLDLVEEVHRSGQTVVVVTHDVEVAARARRRVTIHDGLLGESG</sequence>
<keyword evidence="3 5" id="KW-0067">ATP-binding</keyword>
<accession>A0A9W6QIQ1</accession>
<dbReference type="SMART" id="SM00382">
    <property type="entry name" value="AAA"/>
    <property type="match status" value="1"/>
</dbReference>
<dbReference type="PANTHER" id="PTHR24220:SF86">
    <property type="entry name" value="ABC TRANSPORTER ABCH.1"/>
    <property type="match status" value="1"/>
</dbReference>
<dbReference type="PANTHER" id="PTHR24220">
    <property type="entry name" value="IMPORT ATP-BINDING PROTEIN"/>
    <property type="match status" value="1"/>
</dbReference>
<keyword evidence="2" id="KW-0547">Nucleotide-binding</keyword>
<protein>
    <submittedName>
        <fullName evidence="5">Macrolide ABC transporter ATP-binding protein</fullName>
    </submittedName>
</protein>
<evidence type="ECO:0000256" key="1">
    <source>
        <dbReference type="ARBA" id="ARBA00022448"/>
    </source>
</evidence>
<dbReference type="InterPro" id="IPR015854">
    <property type="entry name" value="ABC_transpr_LolD-like"/>
</dbReference>
<dbReference type="Gene3D" id="3.40.50.300">
    <property type="entry name" value="P-loop containing nucleotide triphosphate hydrolases"/>
    <property type="match status" value="1"/>
</dbReference>
<gene>
    <name evidence="5" type="ORF">Aglo03_19940</name>
</gene>
<dbReference type="InterPro" id="IPR027417">
    <property type="entry name" value="P-loop_NTPase"/>
</dbReference>
<dbReference type="GO" id="GO:0005886">
    <property type="term" value="C:plasma membrane"/>
    <property type="evidence" value="ECO:0007669"/>
    <property type="project" value="TreeGrafter"/>
</dbReference>
<evidence type="ECO:0000256" key="3">
    <source>
        <dbReference type="ARBA" id="ARBA00022840"/>
    </source>
</evidence>
<evidence type="ECO:0000313" key="5">
    <source>
        <dbReference type="EMBL" id="GLW91178.1"/>
    </source>
</evidence>
<evidence type="ECO:0000313" key="6">
    <source>
        <dbReference type="Proteomes" id="UP001165042"/>
    </source>
</evidence>
<dbReference type="SUPFAM" id="SSF52540">
    <property type="entry name" value="P-loop containing nucleoside triphosphate hydrolases"/>
    <property type="match status" value="1"/>
</dbReference>
<evidence type="ECO:0000259" key="4">
    <source>
        <dbReference type="PROSITE" id="PS50893"/>
    </source>
</evidence>
<dbReference type="InterPro" id="IPR017871">
    <property type="entry name" value="ABC_transporter-like_CS"/>
</dbReference>
<dbReference type="FunFam" id="3.40.50.300:FF:000032">
    <property type="entry name" value="Export ABC transporter ATP-binding protein"/>
    <property type="match status" value="1"/>
</dbReference>
<dbReference type="GO" id="GO:0005524">
    <property type="term" value="F:ATP binding"/>
    <property type="evidence" value="ECO:0007669"/>
    <property type="project" value="UniProtKB-KW"/>
</dbReference>
<dbReference type="EMBL" id="BSSD01000002">
    <property type="protein sequence ID" value="GLW91178.1"/>
    <property type="molecule type" value="Genomic_DNA"/>
</dbReference>
<dbReference type="GO" id="GO:0098796">
    <property type="term" value="C:membrane protein complex"/>
    <property type="evidence" value="ECO:0007669"/>
    <property type="project" value="UniProtKB-ARBA"/>
</dbReference>
<name>A0A9W6QIQ1_9PSEU</name>
<organism evidence="5 6">
    <name type="scientific">Actinokineospora globicatena</name>
    <dbReference type="NCBI Taxonomy" id="103729"/>
    <lineage>
        <taxon>Bacteria</taxon>
        <taxon>Bacillati</taxon>
        <taxon>Actinomycetota</taxon>
        <taxon>Actinomycetes</taxon>
        <taxon>Pseudonocardiales</taxon>
        <taxon>Pseudonocardiaceae</taxon>
        <taxon>Actinokineospora</taxon>
    </lineage>
</organism>
<comment type="caution">
    <text evidence="5">The sequence shown here is derived from an EMBL/GenBank/DDBJ whole genome shotgun (WGS) entry which is preliminary data.</text>
</comment>
<dbReference type="AlphaFoldDB" id="A0A9W6QIQ1"/>